<dbReference type="OrthoDB" id="9798687at2"/>
<sequence length="906" mass="102496">MGAERERTEGFGHVENGWGQASPWYLWGPYLSERQWGTVREDYSADGEAWTYLPHDRARSQAYRWGEDGLAGFSDIEQRLCLGLALWNGRDPILKERAYGLTGSEANHGEDVKEYWWYLDALPSHAWNRYRYHYPQGAFPYEQLRVENGRRTKFDPEYELLDTGVFDDDRYWIVEVHYAKADPTDLLMTIEVTNAGPAADVVHVLPTLWFRNTWSWELEAPAPVLEATGSRSVTVPHPFLGDLELVAGPGPDGADPTLLFCDNETNTARLYGADAGPRFPKDGINDHVVAGAATVNPERRGSKCAAWYRIDVEPGETVELRLRLRPAEVAPEPVVAVGTVGTDFELVRAARRAEADEFYAELTPPAASPDEAAVMRQAFAGMLWSKQLYHYDVARWLDGDPNEPLPPGSRRSGRNSRWRTFKAFDIMSMPDKWEYPWFAAWDLAFHCVTLAHVDPAFAKSQLLLICREWFQHPNGALPAYEWDFGDVNPPVQAWAALEVFAIDGGRDIEFLSRVFDKLLVNFTWWVNLEDADGSNLFEGGFLGLDNIGPIDRSHLPDGWVLEQSDATGWMATYALSMGTIALILRRAGQRPADDLVLKFLEHFAAIRDAIDSQGLWDDTDGLFYDRLATPDGQRVPIRTRTMVGIIPMLAAGVVDEHMLDRVEAAGKYFTEFLEREGLRDREKLVKLGLLRGGPDQRQLLLSVVSADKLERIFRPLFDPAEFLSPYGLRALSAYHREHPYELDVQGVRATIDYEPAESTTDMFGGNSNWRGPVWFPLNYLVVEALDRYHRFFGDDYAVDYPTGSGHRMSLGAVARDLQDRLILIFLRDADGRRPCFGWVDRLQDDPAWRDNLLFNEYFHGDNGAGLGASHQTGWTGVVADLIRRRHGATESIGTVLRRMRDEGVRS</sequence>
<keyword evidence="2" id="KW-0378">Hydrolase</keyword>
<dbReference type="SUPFAM" id="SSF48208">
    <property type="entry name" value="Six-hairpin glycosidases"/>
    <property type="match status" value="1"/>
</dbReference>
<accession>A0A543GFL5</accession>
<dbReference type="Proteomes" id="UP000319818">
    <property type="component" value="Unassembled WGS sequence"/>
</dbReference>
<dbReference type="EMBL" id="VFPH01000001">
    <property type="protein sequence ID" value="TQM44872.1"/>
    <property type="molecule type" value="Genomic_DNA"/>
</dbReference>
<keyword evidence="3" id="KW-1185">Reference proteome</keyword>
<dbReference type="GO" id="GO:0004573">
    <property type="term" value="F:Glc3Man9GlcNAc2 oligosaccharide glucosidase activity"/>
    <property type="evidence" value="ECO:0007669"/>
    <property type="project" value="InterPro"/>
</dbReference>
<reference evidence="2 3" key="1">
    <citation type="submission" date="2019-06" db="EMBL/GenBank/DDBJ databases">
        <title>Sequencing the genomes of 1000 actinobacteria strains.</title>
        <authorList>
            <person name="Klenk H.-P."/>
        </authorList>
    </citation>
    <scope>NUCLEOTIDE SEQUENCE [LARGE SCALE GENOMIC DNA]</scope>
    <source>
        <strain evidence="2 3">DSM 45511</strain>
    </source>
</reference>
<dbReference type="Pfam" id="PF22422">
    <property type="entry name" value="MGH1-like_GH"/>
    <property type="match status" value="1"/>
</dbReference>
<proteinExistence type="predicted"/>
<dbReference type="AlphaFoldDB" id="A0A543GFL5"/>
<evidence type="ECO:0000259" key="1">
    <source>
        <dbReference type="Pfam" id="PF22422"/>
    </source>
</evidence>
<dbReference type="InterPro" id="IPR012341">
    <property type="entry name" value="6hp_glycosidase-like_sf"/>
</dbReference>
<dbReference type="GO" id="GO:0009311">
    <property type="term" value="P:oligosaccharide metabolic process"/>
    <property type="evidence" value="ECO:0007669"/>
    <property type="project" value="InterPro"/>
</dbReference>
<evidence type="ECO:0000313" key="3">
    <source>
        <dbReference type="Proteomes" id="UP000319818"/>
    </source>
</evidence>
<dbReference type="InterPro" id="IPR008928">
    <property type="entry name" value="6-hairpin_glycosidase_sf"/>
</dbReference>
<evidence type="ECO:0000313" key="2">
    <source>
        <dbReference type="EMBL" id="TQM44872.1"/>
    </source>
</evidence>
<name>A0A543GFL5_9PSEU</name>
<dbReference type="Gene3D" id="1.50.10.10">
    <property type="match status" value="2"/>
</dbReference>
<dbReference type="InterPro" id="IPR054491">
    <property type="entry name" value="MGH1-like_GH"/>
</dbReference>
<dbReference type="PANTHER" id="PTHR10412:SF10">
    <property type="entry name" value="GLYCOSYL HYDROLASE FAMILY 63 C-TERMINAL DOMAIN-CONTAINING PROTEIN"/>
    <property type="match status" value="1"/>
</dbReference>
<protein>
    <submittedName>
        <fullName evidence="2">Glycosyl hydrolase family 63</fullName>
    </submittedName>
</protein>
<dbReference type="PANTHER" id="PTHR10412">
    <property type="entry name" value="MANNOSYL-OLIGOSACCHARIDE GLUCOSIDASE"/>
    <property type="match status" value="1"/>
</dbReference>
<comment type="caution">
    <text evidence="2">The sequence shown here is derived from an EMBL/GenBank/DDBJ whole genome shotgun (WGS) entry which is preliminary data.</text>
</comment>
<feature type="domain" description="Mannosylglycerate hydrolase MGH1-like glycoside hydrolase" evidence="1">
    <location>
        <begin position="435"/>
        <end position="537"/>
    </location>
</feature>
<dbReference type="RefSeq" id="WP_142100037.1">
    <property type="nucleotide sequence ID" value="NZ_VFPH01000001.1"/>
</dbReference>
<organism evidence="2 3">
    <name type="scientific">Pseudonocardia cypriaca</name>
    <dbReference type="NCBI Taxonomy" id="882449"/>
    <lineage>
        <taxon>Bacteria</taxon>
        <taxon>Bacillati</taxon>
        <taxon>Actinomycetota</taxon>
        <taxon>Actinomycetes</taxon>
        <taxon>Pseudonocardiales</taxon>
        <taxon>Pseudonocardiaceae</taxon>
        <taxon>Pseudonocardia</taxon>
    </lineage>
</organism>
<dbReference type="InterPro" id="IPR004888">
    <property type="entry name" value="Glycoside_hydrolase_63"/>
</dbReference>
<gene>
    <name evidence="2" type="ORF">FB388_2259</name>
</gene>